<evidence type="ECO:0000313" key="3">
    <source>
        <dbReference type="EMBL" id="KAL1563423.1"/>
    </source>
</evidence>
<reference evidence="3 4" key="1">
    <citation type="submission" date="2024-06" db="EMBL/GenBank/DDBJ databases">
        <title>A chromosome level genome sequence of Diviner's sage (Salvia divinorum).</title>
        <authorList>
            <person name="Ford S.A."/>
            <person name="Ro D.-K."/>
            <person name="Ness R.W."/>
            <person name="Phillips M.A."/>
        </authorList>
    </citation>
    <scope>NUCLEOTIDE SEQUENCE [LARGE SCALE GENOMIC DNA]</scope>
    <source>
        <strain evidence="3">SAF-2024a</strain>
        <tissue evidence="3">Leaf</tissue>
    </source>
</reference>
<dbReference type="PANTHER" id="PTHR12979">
    <property type="entry name" value="CCR4-NOT TRANSCRIPTION COMPLEX SUBUNIT 10"/>
    <property type="match status" value="1"/>
</dbReference>
<protein>
    <recommendedName>
        <fullName evidence="5">CCR4-NOT transcription complex subunit 10</fullName>
    </recommendedName>
</protein>
<organism evidence="3 4">
    <name type="scientific">Salvia divinorum</name>
    <name type="common">Maria pastora</name>
    <name type="synonym">Diviner's sage</name>
    <dbReference type="NCBI Taxonomy" id="28513"/>
    <lineage>
        <taxon>Eukaryota</taxon>
        <taxon>Viridiplantae</taxon>
        <taxon>Streptophyta</taxon>
        <taxon>Embryophyta</taxon>
        <taxon>Tracheophyta</taxon>
        <taxon>Spermatophyta</taxon>
        <taxon>Magnoliopsida</taxon>
        <taxon>eudicotyledons</taxon>
        <taxon>Gunneridae</taxon>
        <taxon>Pentapetalae</taxon>
        <taxon>asterids</taxon>
        <taxon>lamiids</taxon>
        <taxon>Lamiales</taxon>
        <taxon>Lamiaceae</taxon>
        <taxon>Nepetoideae</taxon>
        <taxon>Mentheae</taxon>
        <taxon>Salviinae</taxon>
        <taxon>Salvia</taxon>
        <taxon>Salvia subgen. Calosphace</taxon>
    </lineage>
</organism>
<dbReference type="AlphaFoldDB" id="A0ABD1I7F0"/>
<feature type="region of interest" description="Disordered" evidence="2">
    <location>
        <begin position="237"/>
        <end position="257"/>
    </location>
</feature>
<dbReference type="Proteomes" id="UP001567538">
    <property type="component" value="Unassembled WGS sequence"/>
</dbReference>
<dbReference type="SUPFAM" id="SSF48452">
    <property type="entry name" value="TPR-like"/>
    <property type="match status" value="1"/>
</dbReference>
<sequence>MDSVSSSLPLAARGGSPEAAATVEEDSTLTVLAGLAKEAALLFQAGNFLDCLRVLNQLLQKKSDNPKVLHNIAIAESFQDGFSDPKKLIDALQKIQKQSGRLAHTSGEHLELSSNDGRAPRTGLKSKSHALHQFSSPPVVYNDGFDTSVAMFNIAVIWYHFHEYAKSFSYLDALYQNVEPIDEGTALRICLLFLDVTLLSHHASRSADVISYMEKVFCVNSLTNQLENGISLQQQSTLASKSPPVPSNSTTFDSSHPDSVVNANMLDNSLSMAMTLSEKALEDESLQLLSSLEISGQGHQKLSGIASSNDPFRNQGEEFLSVVDLRLKVHLYKVQLLLLTRNLKTAKREVKMAMNLAHGKDYHMALYLKSQLEYARRNPWKAIKLLMASSNWTEIGISSMYYNNLGCIYYQLGKHHTSGVFFSKTLKNSSLVHEEEPIKLLKLSQDKSHLILYNCGMHSLACGRPLHAARCFQKASKIFYNRPLLWL</sequence>
<evidence type="ECO:0000256" key="2">
    <source>
        <dbReference type="SAM" id="MobiDB-lite"/>
    </source>
</evidence>
<comment type="similarity">
    <text evidence="1">Belongs to the CNOT10 family.</text>
</comment>
<evidence type="ECO:0000256" key="1">
    <source>
        <dbReference type="ARBA" id="ARBA00010080"/>
    </source>
</evidence>
<dbReference type="InterPro" id="IPR039740">
    <property type="entry name" value="CNOT10"/>
</dbReference>
<dbReference type="InterPro" id="IPR011990">
    <property type="entry name" value="TPR-like_helical_dom_sf"/>
</dbReference>
<feature type="region of interest" description="Disordered" evidence="2">
    <location>
        <begin position="102"/>
        <end position="123"/>
    </location>
</feature>
<evidence type="ECO:0000313" key="4">
    <source>
        <dbReference type="Proteomes" id="UP001567538"/>
    </source>
</evidence>
<name>A0ABD1I7F0_SALDI</name>
<accession>A0ABD1I7F0</accession>
<feature type="region of interest" description="Disordered" evidence="2">
    <location>
        <begin position="1"/>
        <end position="23"/>
    </location>
</feature>
<proteinExistence type="inferred from homology"/>
<keyword evidence="4" id="KW-1185">Reference proteome</keyword>
<gene>
    <name evidence="3" type="ORF">AAHA92_05892</name>
</gene>
<dbReference type="Gene3D" id="1.25.40.10">
    <property type="entry name" value="Tetratricopeptide repeat domain"/>
    <property type="match status" value="1"/>
</dbReference>
<dbReference type="PANTHER" id="PTHR12979:SF5">
    <property type="entry name" value="CCR4-NOT TRANSCRIPTION COMPLEX SUBUNIT 10"/>
    <property type="match status" value="1"/>
</dbReference>
<evidence type="ECO:0008006" key="5">
    <source>
        <dbReference type="Google" id="ProtNLM"/>
    </source>
</evidence>
<comment type="caution">
    <text evidence="3">The sequence shown here is derived from an EMBL/GenBank/DDBJ whole genome shotgun (WGS) entry which is preliminary data.</text>
</comment>
<dbReference type="EMBL" id="JBEAFC010000003">
    <property type="protein sequence ID" value="KAL1563423.1"/>
    <property type="molecule type" value="Genomic_DNA"/>
</dbReference>